<name>A0A840CG48_9RHOB</name>
<reference evidence="3 4" key="1">
    <citation type="submission" date="2020-08" db="EMBL/GenBank/DDBJ databases">
        <title>Genomic Encyclopedia of Type Strains, Phase IV (KMG-IV): sequencing the most valuable type-strain genomes for metagenomic binning, comparative biology and taxonomic classification.</title>
        <authorList>
            <person name="Goeker M."/>
        </authorList>
    </citation>
    <scope>NUCLEOTIDE SEQUENCE [LARGE SCALE GENOMIC DNA]</scope>
    <source>
        <strain evidence="3 4">DSM 105040</strain>
    </source>
</reference>
<dbReference type="GO" id="GO:0008033">
    <property type="term" value="P:tRNA processing"/>
    <property type="evidence" value="ECO:0007669"/>
    <property type="project" value="UniProtKB-KW"/>
</dbReference>
<dbReference type="Pfam" id="PF17884">
    <property type="entry name" value="DUF5591"/>
    <property type="match status" value="1"/>
</dbReference>
<evidence type="ECO:0000313" key="3">
    <source>
        <dbReference type="EMBL" id="MBB4023082.1"/>
    </source>
</evidence>
<organism evidence="3 4">
    <name type="scientific">Actibacterium naphthalenivorans</name>
    <dbReference type="NCBI Taxonomy" id="1614693"/>
    <lineage>
        <taxon>Bacteria</taxon>
        <taxon>Pseudomonadati</taxon>
        <taxon>Pseudomonadota</taxon>
        <taxon>Alphaproteobacteria</taxon>
        <taxon>Rhodobacterales</taxon>
        <taxon>Roseobacteraceae</taxon>
        <taxon>Actibacterium</taxon>
    </lineage>
</organism>
<dbReference type="InterPro" id="IPR036895">
    <property type="entry name" value="Uracil-DNA_glycosylase-like_sf"/>
</dbReference>
<accession>A0A840CG48</accession>
<comment type="caution">
    <text evidence="3">The sequence shown here is derived from an EMBL/GenBank/DDBJ whole genome shotgun (WGS) entry which is preliminary data.</text>
</comment>
<keyword evidence="4" id="KW-1185">Reference proteome</keyword>
<sequence length="343" mass="38218">MSNKVIVEDKADRFHQSQEKIQPPYALDPELCLYSPQDNLESLTHPRIADWIAFITERYMPELPQEGRKVLLMLPCTATKPYPFSSEHRAINRRLYDEGFRPIARQPLAQELCARLGPDDPQELMDVSILSDGKGTYIHRAVISEPMALVPYETVTGYEGKPSPSHAYDDPGLFEKRGNAVSPWRADSTAQQVGPGKWIWGANEKRAYVEMHNIMATLLAKVMERIGGLYDARISWVAPGLTHRSFVLEKAARKEHGVTASKLCGTERLAFVGANDLLPPELRITCLPETADCTDAIEQLARRLGTTPDRVGGAWSRGGANATPLALPELLDVLITRIHQLES</sequence>
<evidence type="ECO:0000313" key="4">
    <source>
        <dbReference type="Proteomes" id="UP000585681"/>
    </source>
</evidence>
<dbReference type="RefSeq" id="WP_054539288.1">
    <property type="nucleotide sequence ID" value="NZ_JACIEQ010000004.1"/>
</dbReference>
<dbReference type="EMBL" id="JACIEQ010000004">
    <property type="protein sequence ID" value="MBB4023082.1"/>
    <property type="molecule type" value="Genomic_DNA"/>
</dbReference>
<proteinExistence type="predicted"/>
<dbReference type="SUPFAM" id="SSF52141">
    <property type="entry name" value="Uracil-DNA glycosylase-like"/>
    <property type="match status" value="1"/>
</dbReference>
<keyword evidence="1" id="KW-0819">tRNA processing</keyword>
<dbReference type="Proteomes" id="UP000585681">
    <property type="component" value="Unassembled WGS sequence"/>
</dbReference>
<dbReference type="AlphaFoldDB" id="A0A840CG48"/>
<protein>
    <recommendedName>
        <fullName evidence="2">DUF5591 domain-containing protein</fullName>
    </recommendedName>
</protein>
<gene>
    <name evidence="3" type="ORF">GGR17_002904</name>
</gene>
<feature type="domain" description="DUF5591" evidence="2">
    <location>
        <begin position="49"/>
        <end position="95"/>
    </location>
</feature>
<evidence type="ECO:0000256" key="1">
    <source>
        <dbReference type="ARBA" id="ARBA00022694"/>
    </source>
</evidence>
<dbReference type="InterPro" id="IPR040777">
    <property type="entry name" value="DUF5591"/>
</dbReference>
<evidence type="ECO:0000259" key="2">
    <source>
        <dbReference type="Pfam" id="PF17884"/>
    </source>
</evidence>
<dbReference type="Gene3D" id="3.40.50.10630">
    <property type="entry name" value="Uracil-DNA glycosylase-like"/>
    <property type="match status" value="1"/>
</dbReference>